<dbReference type="GO" id="GO:0003723">
    <property type="term" value="F:RNA binding"/>
    <property type="evidence" value="ECO:0007669"/>
    <property type="project" value="UniProtKB-UniRule"/>
</dbReference>
<dbReference type="Pfam" id="PF00076">
    <property type="entry name" value="RRM_1"/>
    <property type="match status" value="1"/>
</dbReference>
<name>A0A5J4TC10_9EUKA</name>
<dbReference type="OrthoDB" id="439808at2759"/>
<accession>A0A5J4TC10</accession>
<protein>
    <recommendedName>
        <fullName evidence="2">RRM domain-containing protein</fullName>
    </recommendedName>
</protein>
<evidence type="ECO:0000256" key="1">
    <source>
        <dbReference type="PROSITE-ProRule" id="PRU00176"/>
    </source>
</evidence>
<evidence type="ECO:0000313" key="4">
    <source>
        <dbReference type="Proteomes" id="UP000324800"/>
    </source>
</evidence>
<proteinExistence type="predicted"/>
<dbReference type="Proteomes" id="UP000324800">
    <property type="component" value="Unassembled WGS sequence"/>
</dbReference>
<evidence type="ECO:0000313" key="3">
    <source>
        <dbReference type="EMBL" id="KAA6355333.1"/>
    </source>
</evidence>
<dbReference type="Gene3D" id="3.30.70.330">
    <property type="match status" value="1"/>
</dbReference>
<keyword evidence="1" id="KW-0694">RNA-binding</keyword>
<dbReference type="SUPFAM" id="SSF54928">
    <property type="entry name" value="RNA-binding domain, RBD"/>
    <property type="match status" value="1"/>
</dbReference>
<dbReference type="InterPro" id="IPR000504">
    <property type="entry name" value="RRM_dom"/>
</dbReference>
<dbReference type="AlphaFoldDB" id="A0A5J4TC10"/>
<comment type="caution">
    <text evidence="3">The sequence shown here is derived from an EMBL/GenBank/DDBJ whole genome shotgun (WGS) entry which is preliminary data.</text>
</comment>
<feature type="domain" description="RRM" evidence="2">
    <location>
        <begin position="1"/>
        <end position="80"/>
    </location>
</feature>
<dbReference type="EMBL" id="SNRW01034778">
    <property type="protein sequence ID" value="KAA6355333.1"/>
    <property type="molecule type" value="Genomic_DNA"/>
</dbReference>
<sequence>MTLEGANVSWSEGNVSYFQLNKLFKQYGATEVNMKNALPGCDGGRAFIKFKTQNEAEFAVQQTNGHKIGNSIITVDLSNQHVISQNL</sequence>
<evidence type="ECO:0000259" key="2">
    <source>
        <dbReference type="PROSITE" id="PS50102"/>
    </source>
</evidence>
<dbReference type="InterPro" id="IPR035979">
    <property type="entry name" value="RBD_domain_sf"/>
</dbReference>
<feature type="non-terminal residue" evidence="3">
    <location>
        <position position="87"/>
    </location>
</feature>
<dbReference type="PROSITE" id="PS50102">
    <property type="entry name" value="RRM"/>
    <property type="match status" value="1"/>
</dbReference>
<dbReference type="InterPro" id="IPR012677">
    <property type="entry name" value="Nucleotide-bd_a/b_plait_sf"/>
</dbReference>
<gene>
    <name evidence="3" type="ORF">EZS28_049140</name>
</gene>
<organism evidence="3 4">
    <name type="scientific">Streblomastix strix</name>
    <dbReference type="NCBI Taxonomy" id="222440"/>
    <lineage>
        <taxon>Eukaryota</taxon>
        <taxon>Metamonada</taxon>
        <taxon>Preaxostyla</taxon>
        <taxon>Oxymonadida</taxon>
        <taxon>Streblomastigidae</taxon>
        <taxon>Streblomastix</taxon>
    </lineage>
</organism>
<reference evidence="3 4" key="1">
    <citation type="submission" date="2019-03" db="EMBL/GenBank/DDBJ databases">
        <title>Single cell metagenomics reveals metabolic interactions within the superorganism composed of flagellate Streblomastix strix and complex community of Bacteroidetes bacteria on its surface.</title>
        <authorList>
            <person name="Treitli S.C."/>
            <person name="Kolisko M."/>
            <person name="Husnik F."/>
            <person name="Keeling P."/>
            <person name="Hampl V."/>
        </authorList>
    </citation>
    <scope>NUCLEOTIDE SEQUENCE [LARGE SCALE GENOMIC DNA]</scope>
    <source>
        <strain evidence="3">ST1C</strain>
    </source>
</reference>